<protein>
    <submittedName>
        <fullName evidence="2">Aste57867_8719 protein</fullName>
    </submittedName>
</protein>
<evidence type="ECO:0000313" key="1">
    <source>
        <dbReference type="EMBL" id="KAF0700766.1"/>
    </source>
</evidence>
<accession>A0A485KKZ4</accession>
<keyword evidence="3" id="KW-1185">Reference proteome</keyword>
<evidence type="ECO:0000313" key="3">
    <source>
        <dbReference type="Proteomes" id="UP000332933"/>
    </source>
</evidence>
<organism evidence="2 3">
    <name type="scientific">Aphanomyces stellatus</name>
    <dbReference type="NCBI Taxonomy" id="120398"/>
    <lineage>
        <taxon>Eukaryota</taxon>
        <taxon>Sar</taxon>
        <taxon>Stramenopiles</taxon>
        <taxon>Oomycota</taxon>
        <taxon>Saprolegniomycetes</taxon>
        <taxon>Saprolegniales</taxon>
        <taxon>Verrucalvaceae</taxon>
        <taxon>Aphanomyces</taxon>
    </lineage>
</organism>
<reference evidence="2 3" key="1">
    <citation type="submission" date="2019-03" db="EMBL/GenBank/DDBJ databases">
        <authorList>
            <person name="Gaulin E."/>
            <person name="Dumas B."/>
        </authorList>
    </citation>
    <scope>NUCLEOTIDE SEQUENCE [LARGE SCALE GENOMIC DNA]</scope>
    <source>
        <strain evidence="2">CBS 568.67</strain>
    </source>
</reference>
<sequence length="190" mass="20538">MSESAAPDAWGYYDMHSTPTHVSLLHSFDDPAKDIRVTRSPLPPLRTIRRTTCLHQLAGATDLSSLAGTAPTGLSSSSSATLFAVPPLPKHSPTVHTLPAMPASPLRDVVTGKLLEKVGLLRRNGETVHVALKHQWLSWQVVDPNTFQPVAKAKKQSALLTLDTAAVARTSATSWTFTNRTCFLLFGPHV</sequence>
<dbReference type="AlphaFoldDB" id="A0A485KKZ4"/>
<dbReference type="OrthoDB" id="10307721at2759"/>
<gene>
    <name evidence="2" type="primary">Aste57867_8719</name>
    <name evidence="1" type="ORF">As57867_008685</name>
    <name evidence="2" type="ORF">ASTE57867_8719</name>
</gene>
<dbReference type="EMBL" id="VJMH01005113">
    <property type="protein sequence ID" value="KAF0700766.1"/>
    <property type="molecule type" value="Genomic_DNA"/>
</dbReference>
<dbReference type="EMBL" id="CAADRA010005134">
    <property type="protein sequence ID" value="VFT85605.1"/>
    <property type="molecule type" value="Genomic_DNA"/>
</dbReference>
<name>A0A485KKZ4_9STRA</name>
<evidence type="ECO:0000313" key="2">
    <source>
        <dbReference type="EMBL" id="VFT85605.1"/>
    </source>
</evidence>
<dbReference type="Proteomes" id="UP000332933">
    <property type="component" value="Unassembled WGS sequence"/>
</dbReference>
<reference evidence="1" key="2">
    <citation type="submission" date="2019-06" db="EMBL/GenBank/DDBJ databases">
        <title>Genomics analysis of Aphanomyces spp. identifies a new class of oomycete effector associated with host adaptation.</title>
        <authorList>
            <person name="Gaulin E."/>
        </authorList>
    </citation>
    <scope>NUCLEOTIDE SEQUENCE</scope>
    <source>
        <strain evidence="1">CBS 578.67</strain>
    </source>
</reference>
<proteinExistence type="predicted"/>